<dbReference type="PANTHER" id="PTHR33361">
    <property type="entry name" value="GLR0591 PROTEIN"/>
    <property type="match status" value="1"/>
</dbReference>
<feature type="signal peptide" evidence="1">
    <location>
        <begin position="1"/>
        <end position="20"/>
    </location>
</feature>
<evidence type="ECO:0000256" key="1">
    <source>
        <dbReference type="SAM" id="SignalP"/>
    </source>
</evidence>
<name>A0ABT6DFU2_9BACT</name>
<dbReference type="EMBL" id="JANRMI010000001">
    <property type="protein sequence ID" value="MDG0814726.1"/>
    <property type="molecule type" value="Genomic_DNA"/>
</dbReference>
<dbReference type="PANTHER" id="PTHR33361:SF2">
    <property type="entry name" value="DUF885 DOMAIN-CONTAINING PROTEIN"/>
    <property type="match status" value="1"/>
</dbReference>
<dbReference type="Pfam" id="PF05960">
    <property type="entry name" value="DUF885"/>
    <property type="match status" value="1"/>
</dbReference>
<protein>
    <submittedName>
        <fullName evidence="2">DUF885 domain-containing protein</fullName>
    </submittedName>
</protein>
<evidence type="ECO:0000313" key="2">
    <source>
        <dbReference type="EMBL" id="MDG0814726.1"/>
    </source>
</evidence>
<dbReference type="RefSeq" id="WP_277576213.1">
    <property type="nucleotide sequence ID" value="NZ_JANRMI010000001.1"/>
</dbReference>
<keyword evidence="3" id="KW-1185">Reference proteome</keyword>
<comment type="caution">
    <text evidence="2">The sequence shown here is derived from an EMBL/GenBank/DDBJ whole genome shotgun (WGS) entry which is preliminary data.</text>
</comment>
<accession>A0ABT6DFU2</accession>
<reference evidence="2" key="1">
    <citation type="submission" date="2022-08" db="EMBL/GenBank/DDBJ databases">
        <title>Novel Bdellovibrio Species Isolated from Svalbard: Designation Bdellovibrio svalbardensis.</title>
        <authorList>
            <person name="Mitchell R.J."/>
            <person name="Choi S.Y."/>
        </authorList>
    </citation>
    <scope>NUCLEOTIDE SEQUENCE</scope>
    <source>
        <strain evidence="2">PAP01</strain>
    </source>
</reference>
<proteinExistence type="predicted"/>
<keyword evidence="1" id="KW-0732">Signal</keyword>
<dbReference type="PROSITE" id="PS51257">
    <property type="entry name" value="PROKAR_LIPOPROTEIN"/>
    <property type="match status" value="1"/>
</dbReference>
<dbReference type="InterPro" id="IPR010281">
    <property type="entry name" value="DUF885"/>
</dbReference>
<feature type="chain" id="PRO_5046941426" evidence="1">
    <location>
        <begin position="21"/>
        <end position="589"/>
    </location>
</feature>
<evidence type="ECO:0000313" key="3">
    <source>
        <dbReference type="Proteomes" id="UP001152321"/>
    </source>
</evidence>
<gene>
    <name evidence="2" type="ORF">NWE73_00010</name>
</gene>
<sequence>MTWKTVLVSALIVLASCSHQKTSTLPSVKDWIRQSDEIANKYSRERGSLSPEMASYLGFSEFDTEVTGLDSTYEERILSFEKKWLAKLESESKKSHPPETLEDIAILKEKVKLTIEGTELDKKLAVMTFNAGTKDIFQGLQAMINPQIPKDRQAKAVDRFKKYVNGFGKYKPFLVACAEHMKEQAKEFAGKNPVYPYKREVDLYLSESPTYTAGIEELLKSTGRTDWQADYEKFKSQAVVFDAFVKSDILPYARTKAQLPRDLYAFNLKAMGFQVSPEELIEIGEAGYKELYPRYQALAKNLAKKYHLQSSQPKDVMAFLKKKQVTKHDEVEKLYHEADARLKDIIIKNRIATLPAQPLVIRLAGEAESKAAPVPHLNPPPFVNNKGERPEFVVPTAKGKMPYDDFTHQYAAIMLTAHEGRPGHDLQFSRMLEGGMSMIRATYAMNSVNVEGWALYAEDMVYPYVKDEEKFVGLQMRLWRMARAFLDPQIQLGKIKDQRVFDVFTKELGVSKEMAELELRRYSIMAPGQAPSYYYGYLMVKKTREWAEARAGQNFDPKCFNDQVLSYGLLPLPMIFDKVKNSPACLALD</sequence>
<dbReference type="Proteomes" id="UP001152321">
    <property type="component" value="Unassembled WGS sequence"/>
</dbReference>
<organism evidence="2 3">
    <name type="scientific">Bdellovibrio svalbardensis</name>
    <dbReference type="NCBI Taxonomy" id="2972972"/>
    <lineage>
        <taxon>Bacteria</taxon>
        <taxon>Pseudomonadati</taxon>
        <taxon>Bdellovibrionota</taxon>
        <taxon>Bdellovibrionia</taxon>
        <taxon>Bdellovibrionales</taxon>
        <taxon>Pseudobdellovibrionaceae</taxon>
        <taxon>Bdellovibrio</taxon>
    </lineage>
</organism>